<reference evidence="7 8" key="1">
    <citation type="submission" date="2017-05" db="EMBL/GenBank/DDBJ databases">
        <authorList>
            <person name="Song R."/>
            <person name="Chenine A.L."/>
            <person name="Ruprecht R.M."/>
        </authorList>
    </citation>
    <scope>NUCLEOTIDE SEQUENCE [LARGE SCALE GENOMIC DNA]</scope>
    <source>
        <strain evidence="7 8">DSM 26136</strain>
    </source>
</reference>
<dbReference type="KEGG" id="cser:CCO03_09830"/>
<evidence type="ECO:0000256" key="2">
    <source>
        <dbReference type="ARBA" id="ARBA00023015"/>
    </source>
</evidence>
<dbReference type="GO" id="GO:0003700">
    <property type="term" value="F:DNA-binding transcription factor activity"/>
    <property type="evidence" value="ECO:0007669"/>
    <property type="project" value="InterPro"/>
</dbReference>
<dbReference type="OrthoDB" id="2536004at2"/>
<feature type="domain" description="HTH araC/xylS-type" evidence="6">
    <location>
        <begin position="175"/>
        <end position="271"/>
    </location>
</feature>
<dbReference type="InterPro" id="IPR018062">
    <property type="entry name" value="HTH_AraC-typ_CS"/>
</dbReference>
<gene>
    <name evidence="7" type="ORF">CCO03_09830</name>
</gene>
<dbReference type="SUPFAM" id="SSF51182">
    <property type="entry name" value="RmlC-like cupins"/>
    <property type="match status" value="1"/>
</dbReference>
<dbReference type="PANTHER" id="PTHR11019">
    <property type="entry name" value="HTH-TYPE TRANSCRIPTIONAL REGULATOR NIMR"/>
    <property type="match status" value="1"/>
</dbReference>
<keyword evidence="4" id="KW-0010">Activator</keyword>
<dbReference type="PRINTS" id="PR00032">
    <property type="entry name" value="HTHARAC"/>
</dbReference>
<evidence type="ECO:0000256" key="1">
    <source>
        <dbReference type="ARBA" id="ARBA00022491"/>
    </source>
</evidence>
<evidence type="ECO:0000313" key="7">
    <source>
        <dbReference type="EMBL" id="ARU04940.1"/>
    </source>
</evidence>
<dbReference type="InterPro" id="IPR011051">
    <property type="entry name" value="RmlC_Cupin_sf"/>
</dbReference>
<keyword evidence="8" id="KW-1185">Reference proteome</keyword>
<dbReference type="GO" id="GO:0043565">
    <property type="term" value="F:sequence-specific DNA binding"/>
    <property type="evidence" value="ECO:0007669"/>
    <property type="project" value="InterPro"/>
</dbReference>
<dbReference type="InterPro" id="IPR018060">
    <property type="entry name" value="HTH_AraC"/>
</dbReference>
<organism evidence="7 8">
    <name type="scientific">Comamonas serinivorans</name>
    <dbReference type="NCBI Taxonomy" id="1082851"/>
    <lineage>
        <taxon>Bacteria</taxon>
        <taxon>Pseudomonadati</taxon>
        <taxon>Pseudomonadota</taxon>
        <taxon>Betaproteobacteria</taxon>
        <taxon>Burkholderiales</taxon>
        <taxon>Comamonadaceae</taxon>
        <taxon>Comamonas</taxon>
    </lineage>
</organism>
<keyword evidence="2" id="KW-0805">Transcription regulation</keyword>
<evidence type="ECO:0000259" key="6">
    <source>
        <dbReference type="PROSITE" id="PS01124"/>
    </source>
</evidence>
<keyword evidence="5" id="KW-0804">Transcription</keyword>
<keyword evidence="3" id="KW-0238">DNA-binding</keyword>
<dbReference type="EMBL" id="CP021455">
    <property type="protein sequence ID" value="ARU04940.1"/>
    <property type="molecule type" value="Genomic_DNA"/>
</dbReference>
<keyword evidence="1" id="KW-0678">Repressor</keyword>
<dbReference type="RefSeq" id="WP_087280501.1">
    <property type="nucleotide sequence ID" value="NZ_CP021455.1"/>
</dbReference>
<dbReference type="SUPFAM" id="SSF46689">
    <property type="entry name" value="Homeodomain-like"/>
    <property type="match status" value="1"/>
</dbReference>
<name>A0A1Y0ENC2_9BURK</name>
<evidence type="ECO:0000256" key="5">
    <source>
        <dbReference type="ARBA" id="ARBA00023163"/>
    </source>
</evidence>
<dbReference type="PROSITE" id="PS01124">
    <property type="entry name" value="HTH_ARAC_FAMILY_2"/>
    <property type="match status" value="1"/>
</dbReference>
<evidence type="ECO:0000256" key="4">
    <source>
        <dbReference type="ARBA" id="ARBA00023159"/>
    </source>
</evidence>
<sequence length="271" mass="30154">MTTRPSQTLPSPLSPQEPVIRDKNRHLYDERPLMAMESNWADGTSTGWHTHSRGQLLYAIAGVMLVQSDAGAWVVPPNRALWLAEGVLHEVRMAGAVQMRTVYIDASRVRGLPVATGVLHVSPLLRELIVATVATSQQRQNTLRERLLMRLLVEEIAVSDVLPLHLPVPVDARIRQICEGLMADIANADTAEQWAARLGITAKTVHRLFVQETGMTFAQWREQARLVFALRQIASGARIIDIAFDCGYASQSAFSAMFRRHFGVPPSAMFR</sequence>
<dbReference type="InterPro" id="IPR014710">
    <property type="entry name" value="RmlC-like_jellyroll"/>
</dbReference>
<protein>
    <submittedName>
        <fullName evidence="7">AraC family transcriptional regulator</fullName>
    </submittedName>
</protein>
<dbReference type="CDD" id="cd06124">
    <property type="entry name" value="cupin_NimR-like_N"/>
    <property type="match status" value="1"/>
</dbReference>
<dbReference type="PANTHER" id="PTHR11019:SF159">
    <property type="entry name" value="TRANSCRIPTIONAL REGULATOR-RELATED"/>
    <property type="match status" value="1"/>
</dbReference>
<dbReference type="FunFam" id="1.10.10.60:FF:000132">
    <property type="entry name" value="AraC family transcriptional regulator"/>
    <property type="match status" value="1"/>
</dbReference>
<dbReference type="Proteomes" id="UP000196138">
    <property type="component" value="Chromosome"/>
</dbReference>
<accession>A0A1Y0ENC2</accession>
<dbReference type="Pfam" id="PF12833">
    <property type="entry name" value="HTH_18"/>
    <property type="match status" value="1"/>
</dbReference>
<dbReference type="InterPro" id="IPR009057">
    <property type="entry name" value="Homeodomain-like_sf"/>
</dbReference>
<dbReference type="Gene3D" id="2.60.120.10">
    <property type="entry name" value="Jelly Rolls"/>
    <property type="match status" value="1"/>
</dbReference>
<dbReference type="AlphaFoldDB" id="A0A1Y0ENC2"/>
<dbReference type="InterPro" id="IPR003313">
    <property type="entry name" value="AraC-bd"/>
</dbReference>
<dbReference type="Gene3D" id="1.10.10.60">
    <property type="entry name" value="Homeodomain-like"/>
    <property type="match status" value="1"/>
</dbReference>
<dbReference type="Pfam" id="PF02311">
    <property type="entry name" value="AraC_binding"/>
    <property type="match status" value="1"/>
</dbReference>
<proteinExistence type="predicted"/>
<dbReference type="InterPro" id="IPR020449">
    <property type="entry name" value="Tscrpt_reg_AraC-type_HTH"/>
</dbReference>
<evidence type="ECO:0000313" key="8">
    <source>
        <dbReference type="Proteomes" id="UP000196138"/>
    </source>
</evidence>
<evidence type="ECO:0000256" key="3">
    <source>
        <dbReference type="ARBA" id="ARBA00023125"/>
    </source>
</evidence>
<dbReference type="SMART" id="SM00342">
    <property type="entry name" value="HTH_ARAC"/>
    <property type="match status" value="1"/>
</dbReference>
<dbReference type="PROSITE" id="PS00041">
    <property type="entry name" value="HTH_ARAC_FAMILY_1"/>
    <property type="match status" value="1"/>
</dbReference>